<name>A0AAN7GW92_9PEZI</name>
<dbReference type="EMBL" id="MU865408">
    <property type="protein sequence ID" value="KAK4223955.1"/>
    <property type="molecule type" value="Genomic_DNA"/>
</dbReference>
<reference evidence="2" key="2">
    <citation type="submission" date="2023-05" db="EMBL/GenBank/DDBJ databases">
        <authorList>
            <consortium name="Lawrence Berkeley National Laboratory"/>
            <person name="Steindorff A."/>
            <person name="Hensen N."/>
            <person name="Bonometti L."/>
            <person name="Westerberg I."/>
            <person name="Brannstrom I.O."/>
            <person name="Guillou S."/>
            <person name="Cros-Aarteil S."/>
            <person name="Calhoun S."/>
            <person name="Haridas S."/>
            <person name="Kuo A."/>
            <person name="Mondo S."/>
            <person name="Pangilinan J."/>
            <person name="Riley R."/>
            <person name="Labutti K."/>
            <person name="Andreopoulos B."/>
            <person name="Lipzen A."/>
            <person name="Chen C."/>
            <person name="Yanf M."/>
            <person name="Daum C."/>
            <person name="Ng V."/>
            <person name="Clum A."/>
            <person name="Ohm R."/>
            <person name="Martin F."/>
            <person name="Silar P."/>
            <person name="Natvig D."/>
            <person name="Lalanne C."/>
            <person name="Gautier V."/>
            <person name="Ament-Velasquez S.L."/>
            <person name="Kruys A."/>
            <person name="Hutchinson M.I."/>
            <person name="Powell A.J."/>
            <person name="Barry K."/>
            <person name="Miller A.N."/>
            <person name="Grigoriev I.V."/>
            <person name="Debuchy R."/>
            <person name="Gladieux P."/>
            <person name="Thoren M.H."/>
            <person name="Johannesson H."/>
        </authorList>
    </citation>
    <scope>NUCLEOTIDE SEQUENCE</scope>
    <source>
        <strain evidence="2">CBS 990.96</strain>
    </source>
</reference>
<dbReference type="InterPro" id="IPR021848">
    <property type="entry name" value="HODM_asu-like"/>
</dbReference>
<evidence type="ECO:0000313" key="2">
    <source>
        <dbReference type="EMBL" id="KAK4223955.1"/>
    </source>
</evidence>
<dbReference type="Pfam" id="PF11927">
    <property type="entry name" value="HODM_asu-like"/>
    <property type="match status" value="1"/>
</dbReference>
<proteinExistence type="predicted"/>
<keyword evidence="1" id="KW-0472">Membrane</keyword>
<keyword evidence="1" id="KW-0812">Transmembrane</keyword>
<gene>
    <name evidence="2" type="ORF">QBC38DRAFT_486521</name>
</gene>
<comment type="caution">
    <text evidence="2">The sequence shown here is derived from an EMBL/GenBank/DDBJ whole genome shotgun (WGS) entry which is preliminary data.</text>
</comment>
<sequence>MSVSYAIFFLLSGITTVFVGWRIRQRQQRQPLEPVYLDEKTPFHDNIEPLPNFDYQNEEPLQLRPFKPIYHITMALQSATQSTLIHLDKNYLTRILARQNLLQTQTSIVLGSLPESLSPLQELYIYLLKTYLPNRFPSIFSLSPDNTYFHNKITHRSFPLIPIPTDRKELLKTIGETVEEDMFLLREVGGKHVCVAFICCHPSGFDPSTKLGKTLKEIHGPVPGYERIEVGMERFFKRLEGGKRVKRVNWGIQTHSSLYSPSTNHIHPSDESYTESTPEEIDINSCNLRVELQSLMRLPDSKALLFSFKTFLYPLTELKRISETEAKELADAIDGLSEGNVPLMKVYKGGVKWGKVVCEYLRG</sequence>
<feature type="transmembrane region" description="Helical" evidence="1">
    <location>
        <begin position="6"/>
        <end position="23"/>
    </location>
</feature>
<dbReference type="Proteomes" id="UP001301958">
    <property type="component" value="Unassembled WGS sequence"/>
</dbReference>
<keyword evidence="1" id="KW-1133">Transmembrane helix</keyword>
<accession>A0AAN7GW92</accession>
<reference evidence="2" key="1">
    <citation type="journal article" date="2023" name="Mol. Phylogenet. Evol.">
        <title>Genome-scale phylogeny and comparative genomics of the fungal order Sordariales.</title>
        <authorList>
            <person name="Hensen N."/>
            <person name="Bonometti L."/>
            <person name="Westerberg I."/>
            <person name="Brannstrom I.O."/>
            <person name="Guillou S."/>
            <person name="Cros-Aarteil S."/>
            <person name="Calhoun S."/>
            <person name="Haridas S."/>
            <person name="Kuo A."/>
            <person name="Mondo S."/>
            <person name="Pangilinan J."/>
            <person name="Riley R."/>
            <person name="LaButti K."/>
            <person name="Andreopoulos B."/>
            <person name="Lipzen A."/>
            <person name="Chen C."/>
            <person name="Yan M."/>
            <person name="Daum C."/>
            <person name="Ng V."/>
            <person name="Clum A."/>
            <person name="Steindorff A."/>
            <person name="Ohm R.A."/>
            <person name="Martin F."/>
            <person name="Silar P."/>
            <person name="Natvig D.O."/>
            <person name="Lalanne C."/>
            <person name="Gautier V."/>
            <person name="Ament-Velasquez S.L."/>
            <person name="Kruys A."/>
            <person name="Hutchinson M.I."/>
            <person name="Powell A.J."/>
            <person name="Barry K."/>
            <person name="Miller A.N."/>
            <person name="Grigoriev I.V."/>
            <person name="Debuchy R."/>
            <person name="Gladieux P."/>
            <person name="Hiltunen Thoren M."/>
            <person name="Johannesson H."/>
        </authorList>
    </citation>
    <scope>NUCLEOTIDE SEQUENCE</scope>
    <source>
        <strain evidence="2">CBS 990.96</strain>
    </source>
</reference>
<protein>
    <submittedName>
        <fullName evidence="2">Uncharacterized protein</fullName>
    </submittedName>
</protein>
<dbReference type="AlphaFoldDB" id="A0AAN7GW92"/>
<organism evidence="2 3">
    <name type="scientific">Podospora fimiseda</name>
    <dbReference type="NCBI Taxonomy" id="252190"/>
    <lineage>
        <taxon>Eukaryota</taxon>
        <taxon>Fungi</taxon>
        <taxon>Dikarya</taxon>
        <taxon>Ascomycota</taxon>
        <taxon>Pezizomycotina</taxon>
        <taxon>Sordariomycetes</taxon>
        <taxon>Sordariomycetidae</taxon>
        <taxon>Sordariales</taxon>
        <taxon>Podosporaceae</taxon>
        <taxon>Podospora</taxon>
    </lineage>
</organism>
<keyword evidence="3" id="KW-1185">Reference proteome</keyword>
<evidence type="ECO:0000313" key="3">
    <source>
        <dbReference type="Proteomes" id="UP001301958"/>
    </source>
</evidence>
<evidence type="ECO:0000256" key="1">
    <source>
        <dbReference type="SAM" id="Phobius"/>
    </source>
</evidence>